<dbReference type="Gene3D" id="3.40.50.300">
    <property type="entry name" value="P-loop containing nucleotide triphosphate hydrolases"/>
    <property type="match status" value="1"/>
</dbReference>
<dbReference type="PANTHER" id="PTHR10763:SF22">
    <property type="entry name" value="ORC1-TYPE DNA REPLICATION PROTEIN"/>
    <property type="match status" value="1"/>
</dbReference>
<organism evidence="7 8">
    <name type="scientific">Halorubrum rubrum</name>
    <dbReference type="NCBI Taxonomy" id="1126240"/>
    <lineage>
        <taxon>Archaea</taxon>
        <taxon>Methanobacteriati</taxon>
        <taxon>Methanobacteriota</taxon>
        <taxon>Stenosarchaea group</taxon>
        <taxon>Halobacteria</taxon>
        <taxon>Halobacteriales</taxon>
        <taxon>Haloferacaceae</taxon>
        <taxon>Halorubrum</taxon>
    </lineage>
</organism>
<name>A0ABD5R5A0_9EURY</name>
<dbReference type="InterPro" id="IPR014277">
    <property type="entry name" value="Orc1/Cdc6_arc"/>
</dbReference>
<dbReference type="FunFam" id="3.40.50.300:FF:001565">
    <property type="entry name" value="Orc1-type DNA replication protein"/>
    <property type="match status" value="1"/>
</dbReference>
<comment type="function">
    <text evidence="5">Involved in regulation of DNA replication.</text>
</comment>
<dbReference type="InterPro" id="IPR050311">
    <property type="entry name" value="ORC1/CDC6"/>
</dbReference>
<dbReference type="GO" id="GO:0005524">
    <property type="term" value="F:ATP binding"/>
    <property type="evidence" value="ECO:0007669"/>
    <property type="project" value="UniProtKB-KW"/>
</dbReference>
<dbReference type="Gene3D" id="1.10.8.60">
    <property type="match status" value="1"/>
</dbReference>
<dbReference type="InterPro" id="IPR049945">
    <property type="entry name" value="AAA_22"/>
</dbReference>
<dbReference type="SUPFAM" id="SSF52540">
    <property type="entry name" value="P-loop containing nucleoside triphosphate hydrolases"/>
    <property type="match status" value="1"/>
</dbReference>
<proteinExistence type="inferred from homology"/>
<comment type="similarity">
    <text evidence="1">Belongs to the CDC6/cdc18 family.</text>
</comment>
<dbReference type="PANTHER" id="PTHR10763">
    <property type="entry name" value="CELL DIVISION CONTROL PROTEIN 6-RELATED"/>
    <property type="match status" value="1"/>
</dbReference>
<keyword evidence="8" id="KW-1185">Reference proteome</keyword>
<comment type="caution">
    <text evidence="7">The sequence shown here is derived from an EMBL/GenBank/DDBJ whole genome shotgun (WGS) entry which is preliminary data.</text>
</comment>
<keyword evidence="2" id="KW-0235">DNA replication</keyword>
<dbReference type="GO" id="GO:0006260">
    <property type="term" value="P:DNA replication"/>
    <property type="evidence" value="ECO:0007669"/>
    <property type="project" value="UniProtKB-KW"/>
</dbReference>
<evidence type="ECO:0000259" key="6">
    <source>
        <dbReference type="SMART" id="SM00382"/>
    </source>
</evidence>
<evidence type="ECO:0000313" key="8">
    <source>
        <dbReference type="Proteomes" id="UP001596118"/>
    </source>
</evidence>
<dbReference type="NCBIfam" id="TIGR02928">
    <property type="entry name" value="orc1/cdc6 family replication initiation protein"/>
    <property type="match status" value="1"/>
</dbReference>
<dbReference type="RefSeq" id="WP_256413096.1">
    <property type="nucleotide sequence ID" value="NZ_JANHDM010000016.1"/>
</dbReference>
<keyword evidence="4" id="KW-0067">ATP-binding</keyword>
<dbReference type="SMART" id="SM00382">
    <property type="entry name" value="AAA"/>
    <property type="match status" value="1"/>
</dbReference>
<reference evidence="7 8" key="1">
    <citation type="journal article" date="2019" name="Int. J. Syst. Evol. Microbiol.">
        <title>The Global Catalogue of Microorganisms (GCM) 10K type strain sequencing project: providing services to taxonomists for standard genome sequencing and annotation.</title>
        <authorList>
            <consortium name="The Broad Institute Genomics Platform"/>
            <consortium name="The Broad Institute Genome Sequencing Center for Infectious Disease"/>
            <person name="Wu L."/>
            <person name="Ma J."/>
        </authorList>
    </citation>
    <scope>NUCLEOTIDE SEQUENCE [LARGE SCALE GENOMIC DNA]</scope>
    <source>
        <strain evidence="7 8">CGMCC 1.12124</strain>
    </source>
</reference>
<sequence length="334" mass="38275">MITDARVLQPEFIPSEVKHRDAEVNTLSSVLRPLTDGVRADPAFLYGPSGTGKTCIAQFTVERLRQEVVDVNYQYVNCWEDYSRFKTLYTILDGINNTIDIHRQSTPKDVLLDRLKDYTGPPYVVILDEVDQLQDKSLLYDLYRVKDLTMLLIANKETEVFAEIDDRLTSRLTTATRIHFDHYSRSELTTILNDRVQWGLVPNIIDQERLNLIAAKAAGDARIAIGILRNAARHAHGNSLDEIPTDVIRDVVPETKSEIQQQTIDRLTDHQQTLYDIITDHGTIEPQALYDEYQERVTDPKTKRTVRNHLSKLEHYNLIGSEGNTKGRIYRALT</sequence>
<evidence type="ECO:0000313" key="7">
    <source>
        <dbReference type="EMBL" id="MFC5280101.1"/>
    </source>
</evidence>
<accession>A0ABD5R5A0</accession>
<dbReference type="Proteomes" id="UP001596118">
    <property type="component" value="Unassembled WGS sequence"/>
</dbReference>
<protein>
    <submittedName>
        <fullName evidence="7">Cdc6/Cdc18 family protein</fullName>
    </submittedName>
</protein>
<gene>
    <name evidence="7" type="ORF">ACFPM1_15225</name>
</gene>
<evidence type="ECO:0000256" key="5">
    <source>
        <dbReference type="ARBA" id="ARBA00057740"/>
    </source>
</evidence>
<dbReference type="AlphaFoldDB" id="A0ABD5R5A0"/>
<dbReference type="InterPro" id="IPR055237">
    <property type="entry name" value="Cdc6_lid"/>
</dbReference>
<evidence type="ECO:0000256" key="1">
    <source>
        <dbReference type="ARBA" id="ARBA00006184"/>
    </source>
</evidence>
<evidence type="ECO:0000256" key="2">
    <source>
        <dbReference type="ARBA" id="ARBA00022705"/>
    </source>
</evidence>
<dbReference type="CDD" id="cd18139">
    <property type="entry name" value="HLD_clamp_RarA"/>
    <property type="match status" value="1"/>
</dbReference>
<evidence type="ECO:0000256" key="4">
    <source>
        <dbReference type="ARBA" id="ARBA00022840"/>
    </source>
</evidence>
<evidence type="ECO:0000256" key="3">
    <source>
        <dbReference type="ARBA" id="ARBA00022741"/>
    </source>
</evidence>
<keyword evidence="3" id="KW-0547">Nucleotide-binding</keyword>
<dbReference type="InterPro" id="IPR003593">
    <property type="entry name" value="AAA+_ATPase"/>
</dbReference>
<dbReference type="Pfam" id="PF22703">
    <property type="entry name" value="Cdc6_lid"/>
    <property type="match status" value="1"/>
</dbReference>
<dbReference type="EMBL" id="JBHSKY010000018">
    <property type="protein sequence ID" value="MFC5280101.1"/>
    <property type="molecule type" value="Genomic_DNA"/>
</dbReference>
<dbReference type="InterPro" id="IPR027417">
    <property type="entry name" value="P-loop_NTPase"/>
</dbReference>
<feature type="domain" description="AAA+ ATPase" evidence="6">
    <location>
        <begin position="39"/>
        <end position="184"/>
    </location>
</feature>
<dbReference type="Pfam" id="PF13401">
    <property type="entry name" value="AAA_22"/>
    <property type="match status" value="1"/>
</dbReference>